<dbReference type="Proteomes" id="UP001273350">
    <property type="component" value="Unassembled WGS sequence"/>
</dbReference>
<evidence type="ECO:0008006" key="4">
    <source>
        <dbReference type="Google" id="ProtNLM"/>
    </source>
</evidence>
<keyword evidence="1" id="KW-0732">Signal</keyword>
<feature type="chain" id="PRO_5047259060" description="Haemolysin activator HlyB C-terminal domain-containing protein" evidence="1">
    <location>
        <begin position="19"/>
        <end position="566"/>
    </location>
</feature>
<protein>
    <recommendedName>
        <fullName evidence="4">Haemolysin activator HlyB C-terminal domain-containing protein</fullName>
    </recommendedName>
</protein>
<feature type="signal peptide" evidence="1">
    <location>
        <begin position="1"/>
        <end position="18"/>
    </location>
</feature>
<gene>
    <name evidence="2" type="ORF">SGQ83_12540</name>
</gene>
<evidence type="ECO:0000313" key="2">
    <source>
        <dbReference type="EMBL" id="MDX6190181.1"/>
    </source>
</evidence>
<dbReference type="PROSITE" id="PS51257">
    <property type="entry name" value="PROKAR_LIPOPROTEIN"/>
    <property type="match status" value="1"/>
</dbReference>
<reference evidence="2 3" key="1">
    <citation type="submission" date="2023-11" db="EMBL/GenBank/DDBJ databases">
        <title>Unpublished Manusciprt.</title>
        <authorList>
            <person name="Saticioglu I.B."/>
            <person name="Ay H."/>
            <person name="Ajmi N."/>
            <person name="Altun S."/>
            <person name="Duman M."/>
        </authorList>
    </citation>
    <scope>NUCLEOTIDE SEQUENCE [LARGE SCALE GENOMIC DNA]</scope>
    <source>
        <strain evidence="2 3">Fl-318</strain>
    </source>
</reference>
<dbReference type="RefSeq" id="WP_230003384.1">
    <property type="nucleotide sequence ID" value="NZ_CP087134.1"/>
</dbReference>
<keyword evidence="3" id="KW-1185">Reference proteome</keyword>
<proteinExistence type="predicted"/>
<dbReference type="EMBL" id="JAWXVI010000006">
    <property type="protein sequence ID" value="MDX6190181.1"/>
    <property type="molecule type" value="Genomic_DNA"/>
</dbReference>
<evidence type="ECO:0000256" key="1">
    <source>
        <dbReference type="SAM" id="SignalP"/>
    </source>
</evidence>
<organism evidence="2 3">
    <name type="scientific">Flavobacterium cupriresistens</name>
    <dbReference type="NCBI Taxonomy" id="2893885"/>
    <lineage>
        <taxon>Bacteria</taxon>
        <taxon>Pseudomonadati</taxon>
        <taxon>Bacteroidota</taxon>
        <taxon>Flavobacteriia</taxon>
        <taxon>Flavobacteriales</taxon>
        <taxon>Flavobacteriaceae</taxon>
        <taxon>Flavobacterium</taxon>
    </lineage>
</organism>
<comment type="caution">
    <text evidence="2">The sequence shown here is derived from an EMBL/GenBank/DDBJ whole genome shotgun (WGS) entry which is preliminary data.</text>
</comment>
<dbReference type="Gene3D" id="2.40.160.50">
    <property type="entry name" value="membrane protein fhac: a member of the omp85/tpsb transporter family"/>
    <property type="match status" value="1"/>
</dbReference>
<name>A0ABU4RD25_9FLAO</name>
<sequence length="566" mass="65502">MKQLLNILIFIFGLSCHAQNFYLKINGTNQIENKTIDSLNYTTKHNNIKSLFDEINSTSKKLSKKGYPDNKTVETSKLNDSTYISIINLKNRIKQARIYIGRNNTFFKTSKNQNDTIIIPYVEIENYLNQKTIEAEKLGYALSKIKLENITRKNSIIYADLNFKSEKKRVLNSIILNYTNSDGKDFFPKGHLKQLNKKYINKTFNQEITKELYDDINRFEFITQTKYPEILFTNDSTKIYTYIEKRKANTFDGYIGFSNDENKKINLNGYLDVTLQNILHSGEKFSLYWKSDGNQQKTFNTKLEIPYIFKTSLGIKAQLNIFKQDSTFQNTKTAIDLGYYINYNSKIYLGYQSTESSDIQNTNNSAISDYNNSYTTATFEYKKIDPINNLFPKKAFANFIIGYGKRDTNNDPDTAGSSKQFFINLDISYNFELNEKNFISINSQNFYLKSKSYISNELYRFGGINSIRGFLENSLQANFNSLILTEYRYIVSKNLYLNSIVDYGLYQDLTNTSNKSEIKKLIGIGIGTAIQTKNGLLKITLTNGGENIQEMQLYNSIINICYNVKF</sequence>
<accession>A0ABU4RD25</accession>
<evidence type="ECO:0000313" key="3">
    <source>
        <dbReference type="Proteomes" id="UP001273350"/>
    </source>
</evidence>